<dbReference type="AlphaFoldDB" id="A0A8R1ECA4"/>
<proteinExistence type="predicted"/>
<dbReference type="Proteomes" id="UP000005237">
    <property type="component" value="Unassembled WGS sequence"/>
</dbReference>
<reference evidence="3" key="1">
    <citation type="submission" date="2010-08" db="EMBL/GenBank/DDBJ databases">
        <authorList>
            <consortium name="Caenorhabditis japonica Sequencing Consortium"/>
            <person name="Wilson R.K."/>
        </authorList>
    </citation>
    <scope>NUCLEOTIDE SEQUENCE [LARGE SCALE GENOMIC DNA]</scope>
    <source>
        <strain evidence="3">DF5081</strain>
    </source>
</reference>
<dbReference type="PROSITE" id="PS50878">
    <property type="entry name" value="RT_POL"/>
    <property type="match status" value="1"/>
</dbReference>
<feature type="domain" description="Reverse transcriptase" evidence="1">
    <location>
        <begin position="1"/>
        <end position="107"/>
    </location>
</feature>
<evidence type="ECO:0000313" key="2">
    <source>
        <dbReference type="EnsemblMetazoa" id="CJA30767.1"/>
    </source>
</evidence>
<sequence>MKFNIKRGVRQGDSSSPLLFALALQAILDELDPAPCQDDDTGIAINEESINRLEFADDVVLFANSVKEAEDRANRIEMGCPKYGLNIDRSKTQILINRYVTRSDITVLNSRIENFQKVKYLRTFADDGSLTENSLEGFAQVGLLSTLFGERAYNL</sequence>
<keyword evidence="3" id="KW-1185">Reference proteome</keyword>
<dbReference type="PANTHER" id="PTHR47027:SF20">
    <property type="entry name" value="REVERSE TRANSCRIPTASE-LIKE PROTEIN WITH RNA-DIRECTED DNA POLYMERASE DOMAIN"/>
    <property type="match status" value="1"/>
</dbReference>
<dbReference type="Pfam" id="PF00078">
    <property type="entry name" value="RVT_1"/>
    <property type="match status" value="1"/>
</dbReference>
<protein>
    <submittedName>
        <fullName evidence="2">Reverse transcriptase domain-containing protein</fullName>
    </submittedName>
</protein>
<dbReference type="SUPFAM" id="SSF56672">
    <property type="entry name" value="DNA/RNA polymerases"/>
    <property type="match status" value="1"/>
</dbReference>
<accession>A0A8R1ECA4</accession>
<dbReference type="PANTHER" id="PTHR47027">
    <property type="entry name" value="REVERSE TRANSCRIPTASE DOMAIN-CONTAINING PROTEIN"/>
    <property type="match status" value="1"/>
</dbReference>
<organism evidence="2 3">
    <name type="scientific">Caenorhabditis japonica</name>
    <dbReference type="NCBI Taxonomy" id="281687"/>
    <lineage>
        <taxon>Eukaryota</taxon>
        <taxon>Metazoa</taxon>
        <taxon>Ecdysozoa</taxon>
        <taxon>Nematoda</taxon>
        <taxon>Chromadorea</taxon>
        <taxon>Rhabditida</taxon>
        <taxon>Rhabditina</taxon>
        <taxon>Rhabditomorpha</taxon>
        <taxon>Rhabditoidea</taxon>
        <taxon>Rhabditidae</taxon>
        <taxon>Peloderinae</taxon>
        <taxon>Caenorhabditis</taxon>
    </lineage>
</organism>
<evidence type="ECO:0000259" key="1">
    <source>
        <dbReference type="PROSITE" id="PS50878"/>
    </source>
</evidence>
<dbReference type="InterPro" id="IPR043502">
    <property type="entry name" value="DNA/RNA_pol_sf"/>
</dbReference>
<evidence type="ECO:0000313" key="3">
    <source>
        <dbReference type="Proteomes" id="UP000005237"/>
    </source>
</evidence>
<name>A0A8R1ECA4_CAEJA</name>
<reference evidence="2" key="2">
    <citation type="submission" date="2022-06" db="UniProtKB">
        <authorList>
            <consortium name="EnsemblMetazoa"/>
        </authorList>
    </citation>
    <scope>IDENTIFICATION</scope>
    <source>
        <strain evidence="2">DF5081</strain>
    </source>
</reference>
<dbReference type="InterPro" id="IPR000477">
    <property type="entry name" value="RT_dom"/>
</dbReference>
<dbReference type="EnsemblMetazoa" id="CJA30767.1">
    <property type="protein sequence ID" value="CJA30767.1"/>
    <property type="gene ID" value="WBGene00206614"/>
</dbReference>